<evidence type="ECO:0000313" key="1">
    <source>
        <dbReference type="EMBL" id="MFL0166741.1"/>
    </source>
</evidence>
<evidence type="ECO:0000313" key="2">
    <source>
        <dbReference type="Proteomes" id="UP001623600"/>
    </source>
</evidence>
<accession>A0ABW8S7C0</accession>
<comment type="caution">
    <text evidence="1">The sequence shown here is derived from an EMBL/GenBank/DDBJ whole genome shotgun (WGS) entry which is preliminary data.</text>
</comment>
<gene>
    <name evidence="1" type="ORF">ACJDTP_16870</name>
</gene>
<dbReference type="RefSeq" id="WP_406761892.1">
    <property type="nucleotide sequence ID" value="NZ_JBJIAB010000023.1"/>
</dbReference>
<dbReference type="Pfam" id="PF05119">
    <property type="entry name" value="Terminase_4"/>
    <property type="match status" value="1"/>
</dbReference>
<dbReference type="Proteomes" id="UP001623600">
    <property type="component" value="Unassembled WGS sequence"/>
</dbReference>
<keyword evidence="2" id="KW-1185">Reference proteome</keyword>
<sequence length="169" mass="19276">MSRRNMPVSLLADSTKRKYSKEELEMKGKDQEMIKNNFNNATKLEKKVIKDLDKIEKIFFNEIKHIMETTGTYTSMDGITVSSLANTMAILLEARLIVKRDGLMVDFKPHPLLKTITQYTSQQNQLFKELSLSISERNKLATMTADGDFETTDLNNLDALLDGFFKEGA</sequence>
<reference evidence="1 2" key="1">
    <citation type="submission" date="2024-11" db="EMBL/GenBank/DDBJ databases">
        <authorList>
            <person name="Heng Y.C."/>
            <person name="Lim A.C.H."/>
            <person name="Lee J.K.Y."/>
            <person name="Kittelmann S."/>
        </authorList>
    </citation>
    <scope>NUCLEOTIDE SEQUENCE [LARGE SCALE GENOMIC DNA]</scope>
    <source>
        <strain evidence="1 2">WILCCON 0112</strain>
    </source>
</reference>
<name>A0ABW8S7C0_9CLOT</name>
<dbReference type="EMBL" id="JBJIAB010000023">
    <property type="protein sequence ID" value="MFL0166741.1"/>
    <property type="molecule type" value="Genomic_DNA"/>
</dbReference>
<proteinExistence type="predicted"/>
<dbReference type="InterPro" id="IPR006448">
    <property type="entry name" value="Phage_term_ssu_P27"/>
</dbReference>
<organism evidence="1 2">
    <name type="scientific">Candidatus Clostridium helianthi</name>
    <dbReference type="NCBI Taxonomy" id="3381660"/>
    <lineage>
        <taxon>Bacteria</taxon>
        <taxon>Bacillati</taxon>
        <taxon>Bacillota</taxon>
        <taxon>Clostridia</taxon>
        <taxon>Eubacteriales</taxon>
        <taxon>Clostridiaceae</taxon>
        <taxon>Clostridium</taxon>
    </lineage>
</organism>
<protein>
    <submittedName>
        <fullName evidence="1">P27 family phage terminase small subunit</fullName>
    </submittedName>
</protein>